<name>A0A0N1P0L4_9EURO</name>
<dbReference type="EMBL" id="LFJN01000012">
    <property type="protein sequence ID" value="KPI40573.1"/>
    <property type="molecule type" value="Genomic_DNA"/>
</dbReference>
<dbReference type="OrthoDB" id="1263307at2759"/>
<accession>A0A0N1P0L4</accession>
<evidence type="ECO:0000313" key="3">
    <source>
        <dbReference type="Proteomes" id="UP000038010"/>
    </source>
</evidence>
<proteinExistence type="predicted"/>
<dbReference type="STRING" id="1664694.A0A0N1P0L4"/>
<dbReference type="InterPro" id="IPR000073">
    <property type="entry name" value="AB_hydrolase_1"/>
</dbReference>
<evidence type="ECO:0000259" key="1">
    <source>
        <dbReference type="Pfam" id="PF12697"/>
    </source>
</evidence>
<comment type="caution">
    <text evidence="2">The sequence shown here is derived from an EMBL/GenBank/DDBJ whole genome shotgun (WGS) entry which is preliminary data.</text>
</comment>
<evidence type="ECO:0000313" key="2">
    <source>
        <dbReference type="EMBL" id="KPI40573.1"/>
    </source>
</evidence>
<dbReference type="RefSeq" id="XP_018000536.1">
    <property type="nucleotide sequence ID" value="XM_018148093.1"/>
</dbReference>
<dbReference type="PANTHER" id="PTHR37017:SF13">
    <property type="entry name" value="AB HYDROLASE-1 DOMAIN-CONTAINING PROTEIN"/>
    <property type="match status" value="1"/>
</dbReference>
<dbReference type="SUPFAM" id="SSF53474">
    <property type="entry name" value="alpha/beta-Hydrolases"/>
    <property type="match status" value="1"/>
</dbReference>
<dbReference type="Proteomes" id="UP000038010">
    <property type="component" value="Unassembled WGS sequence"/>
</dbReference>
<dbReference type="AlphaFoldDB" id="A0A0N1P0L4"/>
<protein>
    <recommendedName>
        <fullName evidence="1">AB hydrolase-1 domain-containing protein</fullName>
    </recommendedName>
</protein>
<dbReference type="InterPro" id="IPR029058">
    <property type="entry name" value="AB_hydrolase_fold"/>
</dbReference>
<sequence>MGSLPPKPTIVWINGSFSPASFYTDVADGIRNRGYDIVVDTLPSSARTPPEKPATMEEDAAYFHDIVERLCDEGKDVVLAMHSYGGVVGSECSRGLSKAERTAAGQRGGITQLVFVTCVVPDVGVSLREVTASGSSPWLILREDGYMEHIAEESAGTSFSGLPHAEGVAWVKKMPLHSLASFEGKLTYAGYKHIPSSWIFCEQDIILPPDFQRSCIERIERESGRQVRVYRLAADHCPNASAPRELVKALDDAVADFEK</sequence>
<keyword evidence="3" id="KW-1185">Reference proteome</keyword>
<reference evidence="2 3" key="1">
    <citation type="submission" date="2015-06" db="EMBL/GenBank/DDBJ databases">
        <title>Draft genome of the ant-associated black yeast Phialophora attae CBS 131958.</title>
        <authorList>
            <person name="Moreno L.F."/>
            <person name="Stielow B.J."/>
            <person name="de Hoog S."/>
            <person name="Vicente V.A."/>
            <person name="Weiss V.A."/>
            <person name="de Vries M."/>
            <person name="Cruz L.M."/>
            <person name="Souza E.M."/>
        </authorList>
    </citation>
    <scope>NUCLEOTIDE SEQUENCE [LARGE SCALE GENOMIC DNA]</scope>
    <source>
        <strain evidence="2 3">CBS 131958</strain>
    </source>
</reference>
<gene>
    <name evidence="2" type="ORF">AB675_7703</name>
</gene>
<dbReference type="Pfam" id="PF12697">
    <property type="entry name" value="Abhydrolase_6"/>
    <property type="match status" value="1"/>
</dbReference>
<organism evidence="2 3">
    <name type="scientific">Cyphellophora attinorum</name>
    <dbReference type="NCBI Taxonomy" id="1664694"/>
    <lineage>
        <taxon>Eukaryota</taxon>
        <taxon>Fungi</taxon>
        <taxon>Dikarya</taxon>
        <taxon>Ascomycota</taxon>
        <taxon>Pezizomycotina</taxon>
        <taxon>Eurotiomycetes</taxon>
        <taxon>Chaetothyriomycetidae</taxon>
        <taxon>Chaetothyriales</taxon>
        <taxon>Cyphellophoraceae</taxon>
        <taxon>Cyphellophora</taxon>
    </lineage>
</organism>
<dbReference type="GeneID" id="28739972"/>
<feature type="domain" description="AB hydrolase-1" evidence="1">
    <location>
        <begin position="10"/>
        <end position="249"/>
    </location>
</feature>
<dbReference type="PANTHER" id="PTHR37017">
    <property type="entry name" value="AB HYDROLASE-1 DOMAIN-CONTAINING PROTEIN-RELATED"/>
    <property type="match status" value="1"/>
</dbReference>
<dbReference type="InterPro" id="IPR052897">
    <property type="entry name" value="Sec-Metab_Biosynth_Hydrolase"/>
</dbReference>
<dbReference type="VEuPathDB" id="FungiDB:AB675_7703"/>
<dbReference type="Gene3D" id="3.40.50.1820">
    <property type="entry name" value="alpha/beta hydrolase"/>
    <property type="match status" value="1"/>
</dbReference>